<dbReference type="EMBL" id="CP017479">
    <property type="protein sequence ID" value="AOW11017.1"/>
    <property type="molecule type" value="Genomic_DNA"/>
</dbReference>
<protein>
    <submittedName>
        <fullName evidence="3">Uncharacterized protein</fullName>
    </submittedName>
</protein>
<evidence type="ECO:0000313" key="3">
    <source>
        <dbReference type="EMBL" id="AOW11017.1"/>
    </source>
</evidence>
<evidence type="ECO:0000256" key="1">
    <source>
        <dbReference type="SAM" id="MobiDB-lite"/>
    </source>
</evidence>
<dbReference type="AlphaFoldDB" id="A0AAC9I788"/>
<feature type="transmembrane region" description="Helical" evidence="2">
    <location>
        <begin position="542"/>
        <end position="561"/>
    </location>
</feature>
<dbReference type="RefSeq" id="WP_035637601.1">
    <property type="nucleotide sequence ID" value="NZ_CP017479.1"/>
</dbReference>
<keyword evidence="2" id="KW-0472">Membrane</keyword>
<keyword evidence="4" id="KW-1185">Reference proteome</keyword>
<evidence type="ECO:0000313" key="4">
    <source>
        <dbReference type="Proteomes" id="UP000175968"/>
    </source>
</evidence>
<gene>
    <name evidence="3" type="ORF">EM308_16835</name>
</gene>
<proteinExistence type="predicted"/>
<evidence type="ECO:0000256" key="2">
    <source>
        <dbReference type="SAM" id="Phobius"/>
    </source>
</evidence>
<keyword evidence="2" id="KW-0812">Transmembrane</keyword>
<name>A0AAC9I788_9FLAO</name>
<dbReference type="KEGG" id="fgl:EM308_16835"/>
<accession>A0AAC9I788</accession>
<feature type="region of interest" description="Disordered" evidence="1">
    <location>
        <begin position="715"/>
        <end position="755"/>
    </location>
</feature>
<reference evidence="3 4" key="1">
    <citation type="submission" date="2016-10" db="EMBL/GenBank/DDBJ databases">
        <title>Flavobacterium gilvum sp. nov., isolated from stream water.</title>
        <authorList>
            <person name="Shin S.-K."/>
            <person name="Cho Y.-J."/>
            <person name="Yi H."/>
        </authorList>
    </citation>
    <scope>NUCLEOTIDE SEQUENCE [LARGE SCALE GENOMIC DNA]</scope>
    <source>
        <strain evidence="3 4">EM1308</strain>
    </source>
</reference>
<sequence length="859" mass="99866">MDIVIHATKDGYRTLYTTNEDLAYLIAKDMRSGANNDNSLGQSAFSIAFTANGTVYTKYTIVKDTQRSNALGIIAFSLFLNYNKILKGEEIISLLGELSKKYSNNYIKNNYLNRGEKTLIREDWDFVNALLTEYKEQVKIQKNEELESGNKDAAFIYYKNEDELKEYFNKPFQEEYSDYKQVLFISIDLKDNLKNPLNVLSNSGEELKDIDLKNEYYYLDNYSRSKGVSIIADGKERTDVKNNNCIRAKWQVEIKYSKEERCFWPIQAKGTLSNPDSEIYKYLELKNNQISIKYDAFNTPEPKVKTISIEIKDRKGNYIDEADIQIGTKPYEKIGGHQYECTFSGEDLIKRWDISVKKGVFSGNIDLLPENQIGNIVLVIQEHINATFLVKDDKGLVFDYNIQIKNQQGDLFSNSKEPEFIGEDIDKLYDITILSNKHESKSFPYCPAKDENPKDIKLINKQLIEYPNDKGFELIINNKFGKRSFKNKPIGKYEKNKPEFGCDPNFGYKFIEWKYQEQSSKDYDGYYEAIFKKMWYNKIPKWCWIVSSIAAVFIIVFTLIYKLSYSDNPQSHYEFPVHMQKYVQGDSLFLDTLNIYKQDLEHQNPGVIEKKRGLFDWFMGRKKENDSTEYNDWKENIKSIEDAINKRNLINDKEFKKLLKLDYSLEQQNLEIAIQKIDSTKYNEIRKNLGDVSNKTLSEIADAINDILKPKESLKDEELNVKEEEKKSSQKKETPSTNTLEQPQRQAPQKQKNIALSSNTNEIIQYIKGGELKKNKLEEYKQHTSDPVLKSTIDLILKIWKLDGNGKNTYSSIQQSCNENKYLKDSELHKTLKSTKENANYAGLTTAEDILKKLKSKGQ</sequence>
<dbReference type="Proteomes" id="UP000175968">
    <property type="component" value="Chromosome"/>
</dbReference>
<feature type="compositionally biased region" description="Basic and acidic residues" evidence="1">
    <location>
        <begin position="715"/>
        <end position="734"/>
    </location>
</feature>
<feature type="compositionally biased region" description="Polar residues" evidence="1">
    <location>
        <begin position="735"/>
        <end position="755"/>
    </location>
</feature>
<keyword evidence="2" id="KW-1133">Transmembrane helix</keyword>
<organism evidence="3 4">
    <name type="scientific">Flavobacterium gilvum</name>
    <dbReference type="NCBI Taxonomy" id="1492737"/>
    <lineage>
        <taxon>Bacteria</taxon>
        <taxon>Pseudomonadati</taxon>
        <taxon>Bacteroidota</taxon>
        <taxon>Flavobacteriia</taxon>
        <taxon>Flavobacteriales</taxon>
        <taxon>Flavobacteriaceae</taxon>
        <taxon>Flavobacterium</taxon>
    </lineage>
</organism>